<protein>
    <submittedName>
        <fullName evidence="1">Uncharacterized protein</fullName>
    </submittedName>
</protein>
<accession>A0A382R7C2</accession>
<proteinExistence type="predicted"/>
<dbReference type="AlphaFoldDB" id="A0A382R7C2"/>
<gene>
    <name evidence="1" type="ORF">METZ01_LOCUS346498</name>
</gene>
<feature type="non-terminal residue" evidence="1">
    <location>
        <position position="30"/>
    </location>
</feature>
<dbReference type="EMBL" id="UINC01119657">
    <property type="protein sequence ID" value="SVC93644.1"/>
    <property type="molecule type" value="Genomic_DNA"/>
</dbReference>
<name>A0A382R7C2_9ZZZZ</name>
<sequence length="30" mass="3272">MLIGGILAIFALAGPSWNRVEQPVFRSEQA</sequence>
<reference evidence="1" key="1">
    <citation type="submission" date="2018-05" db="EMBL/GenBank/DDBJ databases">
        <authorList>
            <person name="Lanie J.A."/>
            <person name="Ng W.-L."/>
            <person name="Kazmierczak K.M."/>
            <person name="Andrzejewski T.M."/>
            <person name="Davidsen T.M."/>
            <person name="Wayne K.J."/>
            <person name="Tettelin H."/>
            <person name="Glass J.I."/>
            <person name="Rusch D."/>
            <person name="Podicherti R."/>
            <person name="Tsui H.-C.T."/>
            <person name="Winkler M.E."/>
        </authorList>
    </citation>
    <scope>NUCLEOTIDE SEQUENCE</scope>
</reference>
<organism evidence="1">
    <name type="scientific">marine metagenome</name>
    <dbReference type="NCBI Taxonomy" id="408172"/>
    <lineage>
        <taxon>unclassified sequences</taxon>
        <taxon>metagenomes</taxon>
        <taxon>ecological metagenomes</taxon>
    </lineage>
</organism>
<evidence type="ECO:0000313" key="1">
    <source>
        <dbReference type="EMBL" id="SVC93644.1"/>
    </source>
</evidence>